<dbReference type="InParanoid" id="A0A409Y4E9"/>
<protein>
    <submittedName>
        <fullName evidence="1">Uncharacterized protein</fullName>
    </submittedName>
</protein>
<dbReference type="EMBL" id="NHYE01001176">
    <property type="protein sequence ID" value="PPQ97879.1"/>
    <property type="molecule type" value="Genomic_DNA"/>
</dbReference>
<reference evidence="1 2" key="1">
    <citation type="journal article" date="2018" name="Evol. Lett.">
        <title>Horizontal gene cluster transfer increased hallucinogenic mushroom diversity.</title>
        <authorList>
            <person name="Reynolds H.T."/>
            <person name="Vijayakumar V."/>
            <person name="Gluck-Thaler E."/>
            <person name="Korotkin H.B."/>
            <person name="Matheny P.B."/>
            <person name="Slot J.C."/>
        </authorList>
    </citation>
    <scope>NUCLEOTIDE SEQUENCE [LARGE SCALE GENOMIC DNA]</scope>
    <source>
        <strain evidence="1 2">SRW20</strain>
    </source>
</reference>
<dbReference type="Proteomes" id="UP000284706">
    <property type="component" value="Unassembled WGS sequence"/>
</dbReference>
<evidence type="ECO:0000313" key="1">
    <source>
        <dbReference type="EMBL" id="PPQ97879.1"/>
    </source>
</evidence>
<accession>A0A409Y4E9</accession>
<gene>
    <name evidence="1" type="ORF">CVT26_013051</name>
</gene>
<keyword evidence="2" id="KW-1185">Reference proteome</keyword>
<organism evidence="1 2">
    <name type="scientific">Gymnopilus dilepis</name>
    <dbReference type="NCBI Taxonomy" id="231916"/>
    <lineage>
        <taxon>Eukaryota</taxon>
        <taxon>Fungi</taxon>
        <taxon>Dikarya</taxon>
        <taxon>Basidiomycota</taxon>
        <taxon>Agaricomycotina</taxon>
        <taxon>Agaricomycetes</taxon>
        <taxon>Agaricomycetidae</taxon>
        <taxon>Agaricales</taxon>
        <taxon>Agaricineae</taxon>
        <taxon>Hymenogastraceae</taxon>
        <taxon>Gymnopilus</taxon>
    </lineage>
</organism>
<name>A0A409Y4E9_9AGAR</name>
<dbReference type="AlphaFoldDB" id="A0A409Y4E9"/>
<comment type="caution">
    <text evidence="1">The sequence shown here is derived from an EMBL/GenBank/DDBJ whole genome shotgun (WGS) entry which is preliminary data.</text>
</comment>
<evidence type="ECO:0000313" key="2">
    <source>
        <dbReference type="Proteomes" id="UP000284706"/>
    </source>
</evidence>
<proteinExistence type="predicted"/>
<sequence>MPTPYASLHIKRLENMRHTVLTSLSAKSQGCRLPSPSRSLVKAPRLKAMVQRRVGRAFKLRLEDGWSSRERSDPLPSLDSVVYCWKPTTKEPDAAAKTRLGKAPDVGLGVVCGLEDN</sequence>